<feature type="active site" evidence="14">
    <location>
        <position position="18"/>
    </location>
</feature>
<dbReference type="NCBIfam" id="NF002378">
    <property type="entry name" value="PRK01372.1"/>
    <property type="match status" value="1"/>
</dbReference>
<dbReference type="PROSITE" id="PS00843">
    <property type="entry name" value="DALA_DALA_LIGASE_1"/>
    <property type="match status" value="1"/>
</dbReference>
<feature type="active site" evidence="14">
    <location>
        <position position="149"/>
    </location>
</feature>
<dbReference type="Gene3D" id="3.30.1490.20">
    <property type="entry name" value="ATP-grasp fold, A domain"/>
    <property type="match status" value="1"/>
</dbReference>
<dbReference type="InterPro" id="IPR013815">
    <property type="entry name" value="ATP_grasp_subdomain_1"/>
</dbReference>
<dbReference type="GO" id="GO:0046872">
    <property type="term" value="F:metal ion binding"/>
    <property type="evidence" value="ECO:0007669"/>
    <property type="project" value="UniProtKB-KW"/>
</dbReference>
<name>M1PFG0_DESSD</name>
<gene>
    <name evidence="13" type="primary">ddl</name>
    <name evidence="18" type="ordered locus">UWK_01853</name>
</gene>
<keyword evidence="6 13" id="KW-0436">Ligase</keyword>
<dbReference type="Pfam" id="PF07478">
    <property type="entry name" value="Dala_Dala_lig_C"/>
    <property type="match status" value="1"/>
</dbReference>
<evidence type="ECO:0000256" key="3">
    <source>
        <dbReference type="ARBA" id="ARBA00010871"/>
    </source>
</evidence>
<comment type="cofactor">
    <cofactor evidence="15">
        <name>Mg(2+)</name>
        <dbReference type="ChEBI" id="CHEBI:18420"/>
    </cofactor>
    <cofactor evidence="15">
        <name>Mn(2+)</name>
        <dbReference type="ChEBI" id="CHEBI:29035"/>
    </cofactor>
    <text evidence="15">Binds 2 magnesium or manganese ions per subunit.</text>
</comment>
<keyword evidence="11 13" id="KW-0961">Cell wall biogenesis/degradation</keyword>
<dbReference type="NCBIfam" id="TIGR01205">
    <property type="entry name" value="D_ala_D_alaTIGR"/>
    <property type="match status" value="1"/>
</dbReference>
<dbReference type="STRING" id="1167006.UWK_01853"/>
<dbReference type="HOGENOM" id="CLU_039268_1_1_7"/>
<evidence type="ECO:0000313" key="19">
    <source>
        <dbReference type="Proteomes" id="UP000011721"/>
    </source>
</evidence>
<evidence type="ECO:0000256" key="6">
    <source>
        <dbReference type="ARBA" id="ARBA00022598"/>
    </source>
</evidence>
<evidence type="ECO:0000256" key="11">
    <source>
        <dbReference type="ARBA" id="ARBA00023316"/>
    </source>
</evidence>
<dbReference type="InterPro" id="IPR011761">
    <property type="entry name" value="ATP-grasp"/>
</dbReference>
<evidence type="ECO:0000256" key="10">
    <source>
        <dbReference type="ARBA" id="ARBA00022984"/>
    </source>
</evidence>
<protein>
    <recommendedName>
        <fullName evidence="4 13">D-alanine--D-alanine ligase</fullName>
        <ecNumber evidence="4 13">6.3.2.4</ecNumber>
    </recommendedName>
    <alternativeName>
        <fullName evidence="13">D-Ala-D-Ala ligase</fullName>
    </alternativeName>
    <alternativeName>
        <fullName evidence="13">D-alanylalanine synthetase</fullName>
    </alternativeName>
</protein>
<evidence type="ECO:0000313" key="18">
    <source>
        <dbReference type="EMBL" id="AGF78410.1"/>
    </source>
</evidence>
<organism evidence="18 19">
    <name type="scientific">Desulfocapsa sulfexigens (strain DSM 10523 / SB164P1)</name>
    <dbReference type="NCBI Taxonomy" id="1167006"/>
    <lineage>
        <taxon>Bacteria</taxon>
        <taxon>Pseudomonadati</taxon>
        <taxon>Thermodesulfobacteriota</taxon>
        <taxon>Desulfobulbia</taxon>
        <taxon>Desulfobulbales</taxon>
        <taxon>Desulfocapsaceae</taxon>
        <taxon>Desulfocapsa</taxon>
    </lineage>
</organism>
<dbReference type="GO" id="GO:0071555">
    <property type="term" value="P:cell wall organization"/>
    <property type="evidence" value="ECO:0007669"/>
    <property type="project" value="UniProtKB-KW"/>
</dbReference>
<dbReference type="InterPro" id="IPR011095">
    <property type="entry name" value="Dala_Dala_lig_C"/>
</dbReference>
<keyword evidence="19" id="KW-1185">Reference proteome</keyword>
<evidence type="ECO:0000256" key="9">
    <source>
        <dbReference type="ARBA" id="ARBA00022960"/>
    </source>
</evidence>
<dbReference type="Gene3D" id="3.30.470.20">
    <property type="entry name" value="ATP-grasp fold, B domain"/>
    <property type="match status" value="1"/>
</dbReference>
<keyword evidence="15" id="KW-0460">Magnesium</keyword>
<dbReference type="EMBL" id="CP003985">
    <property type="protein sequence ID" value="AGF78410.1"/>
    <property type="molecule type" value="Genomic_DNA"/>
</dbReference>
<evidence type="ECO:0000256" key="8">
    <source>
        <dbReference type="ARBA" id="ARBA00022840"/>
    </source>
</evidence>
<dbReference type="PANTHER" id="PTHR23132">
    <property type="entry name" value="D-ALANINE--D-ALANINE LIGASE"/>
    <property type="match status" value="1"/>
</dbReference>
<sequence length="313" mass="34119">MKDKKIRVALLAGGASGEREVSLAGAAGFEDAIDRDKYELRRYDTKSDLGKLAEDAADIDVAFILLHGIHGEDGTVQGYLDLLGIPYQGSGVLGSALAMDKNMAKVLYRLNGLPVADWVMASHGDIENPGRILETLNFPLVIKPIREGSSLGMSVARNVEELQRGIEIAYQHDSEVMVEQFVSGREITVGVLGNEKLSALPLIEIIPGDEYPFFDYTAKYKKGASNEICPADVKEEVSILAKEYAVAAHRVLQLRGYSRTDMMLASDGALYILETNTIPGMTPTSLLPQAAKEFGLNFTELIDTLLQLALEKE</sequence>
<feature type="binding site" evidence="15">
    <location>
        <position position="261"/>
    </location>
    <ligand>
        <name>Mg(2+)</name>
        <dbReference type="ChEBI" id="CHEBI:18420"/>
        <label>1</label>
    </ligand>
</feature>
<evidence type="ECO:0000256" key="4">
    <source>
        <dbReference type="ARBA" id="ARBA00012216"/>
    </source>
</evidence>
<keyword evidence="15" id="KW-0464">Manganese</keyword>
<dbReference type="eggNOG" id="COG1181">
    <property type="taxonomic scope" value="Bacteria"/>
</dbReference>
<evidence type="ECO:0000256" key="5">
    <source>
        <dbReference type="ARBA" id="ARBA00022490"/>
    </source>
</evidence>
<dbReference type="SUPFAM" id="SSF52440">
    <property type="entry name" value="PreATP-grasp domain"/>
    <property type="match status" value="1"/>
</dbReference>
<feature type="domain" description="ATP-grasp" evidence="17">
    <location>
        <begin position="105"/>
        <end position="307"/>
    </location>
</feature>
<keyword evidence="15" id="KW-0479">Metal-binding</keyword>
<dbReference type="InterPro" id="IPR005905">
    <property type="entry name" value="D_ala_D_ala"/>
</dbReference>
<comment type="cofactor">
    <cofactor evidence="1">
        <name>Mn(2+)</name>
        <dbReference type="ChEBI" id="CHEBI:29035"/>
    </cofactor>
</comment>
<evidence type="ECO:0000256" key="14">
    <source>
        <dbReference type="PIRSR" id="PIRSR039102-1"/>
    </source>
</evidence>
<feature type="active site" evidence="14">
    <location>
        <position position="285"/>
    </location>
</feature>
<evidence type="ECO:0000256" key="1">
    <source>
        <dbReference type="ARBA" id="ARBA00001936"/>
    </source>
</evidence>
<dbReference type="PROSITE" id="PS50975">
    <property type="entry name" value="ATP_GRASP"/>
    <property type="match status" value="1"/>
</dbReference>
<keyword evidence="9 13" id="KW-0133">Cell shape</keyword>
<comment type="similarity">
    <text evidence="3 13">Belongs to the D-alanine--D-alanine ligase family.</text>
</comment>
<dbReference type="GO" id="GO:0005524">
    <property type="term" value="F:ATP binding"/>
    <property type="evidence" value="ECO:0007669"/>
    <property type="project" value="UniProtKB-UniRule"/>
</dbReference>
<dbReference type="PANTHER" id="PTHR23132:SF23">
    <property type="entry name" value="D-ALANINE--D-ALANINE LIGASE B"/>
    <property type="match status" value="1"/>
</dbReference>
<proteinExistence type="inferred from homology"/>
<dbReference type="PIRSF" id="PIRSF039102">
    <property type="entry name" value="Ddl/VanB"/>
    <property type="match status" value="1"/>
</dbReference>
<keyword evidence="5 13" id="KW-0963">Cytoplasm</keyword>
<dbReference type="InterPro" id="IPR011127">
    <property type="entry name" value="Dala_Dala_lig_N"/>
</dbReference>
<dbReference type="AlphaFoldDB" id="M1PFG0"/>
<evidence type="ECO:0000256" key="7">
    <source>
        <dbReference type="ARBA" id="ARBA00022741"/>
    </source>
</evidence>
<evidence type="ECO:0000256" key="15">
    <source>
        <dbReference type="PIRSR" id="PIRSR039102-3"/>
    </source>
</evidence>
<dbReference type="Proteomes" id="UP000011721">
    <property type="component" value="Chromosome"/>
</dbReference>
<dbReference type="GO" id="GO:0005737">
    <property type="term" value="C:cytoplasm"/>
    <property type="evidence" value="ECO:0007669"/>
    <property type="project" value="UniProtKB-SubCell"/>
</dbReference>
<dbReference type="PROSITE" id="PS00844">
    <property type="entry name" value="DALA_DALA_LIGASE_2"/>
    <property type="match status" value="1"/>
</dbReference>
<dbReference type="InterPro" id="IPR000291">
    <property type="entry name" value="D-Ala_lig_Van_CS"/>
</dbReference>
<evidence type="ECO:0000259" key="17">
    <source>
        <dbReference type="PROSITE" id="PS50975"/>
    </source>
</evidence>
<feature type="binding site" evidence="15">
    <location>
        <position position="274"/>
    </location>
    <ligand>
        <name>Mg(2+)</name>
        <dbReference type="ChEBI" id="CHEBI:18420"/>
        <label>2</label>
    </ligand>
</feature>
<dbReference type="GO" id="GO:0008360">
    <property type="term" value="P:regulation of cell shape"/>
    <property type="evidence" value="ECO:0007669"/>
    <property type="project" value="UniProtKB-KW"/>
</dbReference>
<comment type="catalytic activity">
    <reaction evidence="12 13">
        <text>2 D-alanine + ATP = D-alanyl-D-alanine + ADP + phosphate + H(+)</text>
        <dbReference type="Rhea" id="RHEA:11224"/>
        <dbReference type="ChEBI" id="CHEBI:15378"/>
        <dbReference type="ChEBI" id="CHEBI:30616"/>
        <dbReference type="ChEBI" id="CHEBI:43474"/>
        <dbReference type="ChEBI" id="CHEBI:57416"/>
        <dbReference type="ChEBI" id="CHEBI:57822"/>
        <dbReference type="ChEBI" id="CHEBI:456216"/>
        <dbReference type="EC" id="6.3.2.4"/>
    </reaction>
</comment>
<keyword evidence="7 16" id="KW-0547">Nucleotide-binding</keyword>
<comment type="pathway">
    <text evidence="13">Cell wall biogenesis; peptidoglycan biosynthesis.</text>
</comment>
<feature type="binding site" evidence="15">
    <location>
        <position position="276"/>
    </location>
    <ligand>
        <name>Mg(2+)</name>
        <dbReference type="ChEBI" id="CHEBI:18420"/>
        <label>2</label>
    </ligand>
</feature>
<keyword evidence="10 13" id="KW-0573">Peptidoglycan synthesis</keyword>
<dbReference type="SUPFAM" id="SSF56059">
    <property type="entry name" value="Glutathione synthetase ATP-binding domain-like"/>
    <property type="match status" value="1"/>
</dbReference>
<evidence type="ECO:0000256" key="16">
    <source>
        <dbReference type="PROSITE-ProRule" id="PRU00409"/>
    </source>
</evidence>
<comment type="subcellular location">
    <subcellularLocation>
        <location evidence="2 13">Cytoplasm</location>
    </subcellularLocation>
</comment>
<evidence type="ECO:0000256" key="12">
    <source>
        <dbReference type="ARBA" id="ARBA00047614"/>
    </source>
</evidence>
<accession>M1PFG0</accession>
<evidence type="ECO:0000256" key="13">
    <source>
        <dbReference type="HAMAP-Rule" id="MF_00047"/>
    </source>
</evidence>
<feature type="binding site" evidence="15">
    <location>
        <position position="274"/>
    </location>
    <ligand>
        <name>Mg(2+)</name>
        <dbReference type="ChEBI" id="CHEBI:18420"/>
        <label>1</label>
    </ligand>
</feature>
<dbReference type="EC" id="6.3.2.4" evidence="4 13"/>
<dbReference type="KEGG" id="dsf:UWK_01853"/>
<dbReference type="InterPro" id="IPR016185">
    <property type="entry name" value="PreATP-grasp_dom_sf"/>
</dbReference>
<dbReference type="HAMAP" id="MF_00047">
    <property type="entry name" value="Dala_Dala_lig"/>
    <property type="match status" value="1"/>
</dbReference>
<dbReference type="GO" id="GO:0009252">
    <property type="term" value="P:peptidoglycan biosynthetic process"/>
    <property type="evidence" value="ECO:0007669"/>
    <property type="project" value="UniProtKB-UniRule"/>
</dbReference>
<dbReference type="Gene3D" id="3.40.50.20">
    <property type="match status" value="1"/>
</dbReference>
<evidence type="ECO:0000256" key="2">
    <source>
        <dbReference type="ARBA" id="ARBA00004496"/>
    </source>
</evidence>
<dbReference type="PATRIC" id="fig|1167006.5.peg.2041"/>
<reference evidence="19" key="1">
    <citation type="journal article" date="2013" name="Stand. Genomic Sci.">
        <title>Complete genome sequence of Desulfocapsa sulfexigens, a marine deltaproteobacterium specialized in disproportionating inorganic sulfur compounds.</title>
        <authorList>
            <person name="Finster K.W."/>
            <person name="Kjeldsen K.U."/>
            <person name="Kube M."/>
            <person name="Reinhardt R."/>
            <person name="Mussmann M."/>
            <person name="Amann R."/>
            <person name="Schreiber L."/>
        </authorList>
    </citation>
    <scope>NUCLEOTIDE SEQUENCE [LARGE SCALE GENOMIC DNA]</scope>
    <source>
        <strain evidence="19">DSM 10523 / SB164P1</strain>
    </source>
</reference>
<dbReference type="GO" id="GO:0008716">
    <property type="term" value="F:D-alanine-D-alanine ligase activity"/>
    <property type="evidence" value="ECO:0007669"/>
    <property type="project" value="UniProtKB-UniRule"/>
</dbReference>
<dbReference type="UniPathway" id="UPA00219"/>
<keyword evidence="8 16" id="KW-0067">ATP-binding</keyword>
<comment type="function">
    <text evidence="13">Cell wall formation.</text>
</comment>
<dbReference type="Pfam" id="PF01820">
    <property type="entry name" value="Dala_Dala_lig_N"/>
    <property type="match status" value="1"/>
</dbReference>